<dbReference type="OrthoDB" id="514320at2"/>
<sequence>MSTKIIDYQLNSLDVKNPDESKKATVKNCQLVDGPGNVTGWGKFTHALQFNGTSVIKSSVQKSEYNFKQFTVRTIFKVSSRVTSRVNLFETNSLPIAIFFLPGSNANSYYLNVSVNSPHYGWTGPNTKFDKELTLNKWTRLEVAYDMDTIAVFVDGGQVMTYALPVGTLKAGTGGTAFIGAWVDGAKYPFIGDMALFELHDGIPSILENRLDASRASEQWHISYKFEEFRKDRHLGTPTAKLSRETNGGYIQTYTGGAILYNRYFGAFAMYGAIYAYYKTLSTALKRELGELISDEQAGNSSSVRKNVFRSGAIYWSSATGARAVTGQIYVDYCDLGEDASVMRLPTGVAGRVSSGKQQVFQGGRMYYKNGAARAFEVHGSILARFLAIGGPSKFGFPLTDEKDVKNGSRTVGKLSEFENCSIYWAGSIGAFEVHGAIRDKYHSIGGAIGSLGFPTSNESNVPGSSGSKMNSFQNGSIVWFGSGGTFICYPFEIHITRIRVRDADSDIIFKDDSDIYAKIIAKENGHQVFSSVIPQNGTYSNTTEKTVNYTLNKTFTPNNINKKVLFDFQAWDSDNGRPFGGGDDNLGRFSLELNAANAWGMKGNNGIFNSSNGSHSLKLDWSVRPKIRQGAMSDRDYYFWGVANKGTNLISWNTYAAAFRDVTTGANFFDHASLKSTFYELAVKELAAGGNCFGMSLEGIYARKCLSRFGKPLNRFTWNQTEREFNIKHQYQVGAAAIWWFVGQFISGNTHDPVGVFEESQHNYNCGNNPVICISQNYDFSGAPHCILPHQWKKNGDNWEIVCFDPNVTSGTRSILINRRTNSYSYNNGRAYSGTAWSGGRLQYMPWNVLNREPRTPVWDIILLVLAGTVLIFADSGETESLTDSRGRNLDGGSLAQNQASQRANMFVPVSGFDSRANGQSYFQKGNAFSNDFIHKIKGTKNAKFDYSVKNLTGEFKIHSPILRGESETYDVRGLGEGNNSVTVLSKNHKTYDLEFSQKIGKETIQYRMEKVPADTNKDLKIQFKPGKEGIDLISSGGSTNARFITKVFDENQKLKQDKQFILPLEGGIRLRPTTVLSTGDLLTSKIDVIGGSILGSSIIKPK</sequence>
<comment type="caution">
    <text evidence="1">The sequence shown here is derived from an EMBL/GenBank/DDBJ whole genome shotgun (WGS) entry which is preliminary data.</text>
</comment>
<dbReference type="GO" id="GO:0005975">
    <property type="term" value="P:carbohydrate metabolic process"/>
    <property type="evidence" value="ECO:0007669"/>
    <property type="project" value="UniProtKB-ARBA"/>
</dbReference>
<proteinExistence type="predicted"/>
<dbReference type="InterPro" id="IPR013320">
    <property type="entry name" value="ConA-like_dom_sf"/>
</dbReference>
<organism evidence="1 2">
    <name type="scientific">Algoriphagus chordae</name>
    <dbReference type="NCBI Taxonomy" id="237019"/>
    <lineage>
        <taxon>Bacteria</taxon>
        <taxon>Pseudomonadati</taxon>
        <taxon>Bacteroidota</taxon>
        <taxon>Cytophagia</taxon>
        <taxon>Cytophagales</taxon>
        <taxon>Cyclobacteriaceae</taxon>
        <taxon>Algoriphagus</taxon>
    </lineage>
</organism>
<dbReference type="Pfam" id="PF13385">
    <property type="entry name" value="Laminin_G_3"/>
    <property type="match status" value="1"/>
</dbReference>
<accession>A0A2W7RAW0</accession>
<name>A0A2W7RAW0_9BACT</name>
<dbReference type="Proteomes" id="UP000248882">
    <property type="component" value="Unassembled WGS sequence"/>
</dbReference>
<dbReference type="AlphaFoldDB" id="A0A2W7RAW0"/>
<protein>
    <submittedName>
        <fullName evidence="1">LGFP repeat-containing protein</fullName>
    </submittedName>
</protein>
<reference evidence="1 2" key="1">
    <citation type="submission" date="2018-06" db="EMBL/GenBank/DDBJ databases">
        <title>Genomic Encyclopedia of Archaeal and Bacterial Type Strains, Phase II (KMG-II): from individual species to whole genera.</title>
        <authorList>
            <person name="Goeker M."/>
        </authorList>
    </citation>
    <scope>NUCLEOTIDE SEQUENCE [LARGE SCALE GENOMIC DNA]</scope>
    <source>
        <strain evidence="1 2">DSM 19830</strain>
    </source>
</reference>
<dbReference type="SUPFAM" id="SSF49899">
    <property type="entry name" value="Concanavalin A-like lectins/glucanases"/>
    <property type="match status" value="1"/>
</dbReference>
<gene>
    <name evidence="1" type="ORF">LV85_02253</name>
</gene>
<dbReference type="InterPro" id="IPR013207">
    <property type="entry name" value="LGFP"/>
</dbReference>
<evidence type="ECO:0000313" key="2">
    <source>
        <dbReference type="Proteomes" id="UP000248882"/>
    </source>
</evidence>
<dbReference type="EMBL" id="QKZT01000009">
    <property type="protein sequence ID" value="PZX51309.1"/>
    <property type="molecule type" value="Genomic_DNA"/>
</dbReference>
<dbReference type="Pfam" id="PF08310">
    <property type="entry name" value="LGFP"/>
    <property type="match status" value="5"/>
</dbReference>
<evidence type="ECO:0000313" key="1">
    <source>
        <dbReference type="EMBL" id="PZX51309.1"/>
    </source>
</evidence>
<dbReference type="GO" id="GO:0004553">
    <property type="term" value="F:hydrolase activity, hydrolyzing O-glycosyl compounds"/>
    <property type="evidence" value="ECO:0007669"/>
    <property type="project" value="UniProtKB-ARBA"/>
</dbReference>
<dbReference type="RefSeq" id="WP_111319385.1">
    <property type="nucleotide sequence ID" value="NZ_QKZT01000009.1"/>
</dbReference>
<keyword evidence="2" id="KW-1185">Reference proteome</keyword>